<feature type="region of interest" description="Disordered" evidence="1">
    <location>
        <begin position="89"/>
        <end position="130"/>
    </location>
</feature>
<keyword evidence="3" id="KW-1185">Reference proteome</keyword>
<gene>
    <name evidence="2" type="ORF">QJS04_geneDACA008529</name>
</gene>
<evidence type="ECO:0000256" key="1">
    <source>
        <dbReference type="SAM" id="MobiDB-lite"/>
    </source>
</evidence>
<organism evidence="2 3">
    <name type="scientific">Acorus gramineus</name>
    <name type="common">Dwarf sweet flag</name>
    <dbReference type="NCBI Taxonomy" id="55184"/>
    <lineage>
        <taxon>Eukaryota</taxon>
        <taxon>Viridiplantae</taxon>
        <taxon>Streptophyta</taxon>
        <taxon>Embryophyta</taxon>
        <taxon>Tracheophyta</taxon>
        <taxon>Spermatophyta</taxon>
        <taxon>Magnoliopsida</taxon>
        <taxon>Liliopsida</taxon>
        <taxon>Acoraceae</taxon>
        <taxon>Acorus</taxon>
    </lineage>
</organism>
<feature type="compositionally biased region" description="Basic residues" evidence="1">
    <location>
        <begin position="47"/>
        <end position="58"/>
    </location>
</feature>
<feature type="compositionally biased region" description="Low complexity" evidence="1">
    <location>
        <begin position="12"/>
        <end position="21"/>
    </location>
</feature>
<sequence length="179" mass="20153">MELDLSHDRGSNSHSSNHSPPLQTQRPNLPPHLHLPLLLPPLPPRPPRPRPPPHRPRHQPQPPPHLLHSHHPLHLLPRLPPRLRHRLRRLPTPPILPNPPPPRPPPRGRPRPPRHRLPVRRSKARGGVRGIGQHRGLCGLDVVVAPLLRARQQSCGHRSRVPQCRRAGEPVGDGGFDVT</sequence>
<dbReference type="AlphaFoldDB" id="A0AAV9AIM1"/>
<reference evidence="2" key="2">
    <citation type="submission" date="2023-06" db="EMBL/GenBank/DDBJ databases">
        <authorList>
            <person name="Ma L."/>
            <person name="Liu K.-W."/>
            <person name="Li Z."/>
            <person name="Hsiao Y.-Y."/>
            <person name="Qi Y."/>
            <person name="Fu T."/>
            <person name="Tang G."/>
            <person name="Zhang D."/>
            <person name="Sun W.-H."/>
            <person name="Liu D.-K."/>
            <person name="Li Y."/>
            <person name="Chen G.-Z."/>
            <person name="Liu X.-D."/>
            <person name="Liao X.-Y."/>
            <person name="Jiang Y.-T."/>
            <person name="Yu X."/>
            <person name="Hao Y."/>
            <person name="Huang J."/>
            <person name="Zhao X.-W."/>
            <person name="Ke S."/>
            <person name="Chen Y.-Y."/>
            <person name="Wu W.-L."/>
            <person name="Hsu J.-L."/>
            <person name="Lin Y.-F."/>
            <person name="Huang M.-D."/>
            <person name="Li C.-Y."/>
            <person name="Huang L."/>
            <person name="Wang Z.-W."/>
            <person name="Zhao X."/>
            <person name="Zhong W.-Y."/>
            <person name="Peng D.-H."/>
            <person name="Ahmad S."/>
            <person name="Lan S."/>
            <person name="Zhang J.-S."/>
            <person name="Tsai W.-C."/>
            <person name="Van De Peer Y."/>
            <person name="Liu Z.-J."/>
        </authorList>
    </citation>
    <scope>NUCLEOTIDE SEQUENCE</scope>
    <source>
        <strain evidence="2">SCP</strain>
        <tissue evidence="2">Leaves</tissue>
    </source>
</reference>
<feature type="compositionally biased region" description="Basic and acidic residues" evidence="1">
    <location>
        <begin position="1"/>
        <end position="11"/>
    </location>
</feature>
<feature type="region of interest" description="Disordered" evidence="1">
    <location>
        <begin position="1"/>
        <end position="72"/>
    </location>
</feature>
<dbReference type="EMBL" id="JAUJYN010000009">
    <property type="protein sequence ID" value="KAK1263988.1"/>
    <property type="molecule type" value="Genomic_DNA"/>
</dbReference>
<feature type="compositionally biased region" description="Basic residues" evidence="1">
    <location>
        <begin position="106"/>
        <end position="126"/>
    </location>
</feature>
<feature type="compositionally biased region" description="Pro residues" evidence="1">
    <location>
        <begin position="91"/>
        <end position="105"/>
    </location>
</feature>
<comment type="caution">
    <text evidence="2">The sequence shown here is derived from an EMBL/GenBank/DDBJ whole genome shotgun (WGS) entry which is preliminary data.</text>
</comment>
<reference evidence="2" key="1">
    <citation type="journal article" date="2023" name="Nat. Commun.">
        <title>Diploid and tetraploid genomes of Acorus and the evolution of monocots.</title>
        <authorList>
            <person name="Ma L."/>
            <person name="Liu K.W."/>
            <person name="Li Z."/>
            <person name="Hsiao Y.Y."/>
            <person name="Qi Y."/>
            <person name="Fu T."/>
            <person name="Tang G.D."/>
            <person name="Zhang D."/>
            <person name="Sun W.H."/>
            <person name="Liu D.K."/>
            <person name="Li Y."/>
            <person name="Chen G.Z."/>
            <person name="Liu X.D."/>
            <person name="Liao X.Y."/>
            <person name="Jiang Y.T."/>
            <person name="Yu X."/>
            <person name="Hao Y."/>
            <person name="Huang J."/>
            <person name="Zhao X.W."/>
            <person name="Ke S."/>
            <person name="Chen Y.Y."/>
            <person name="Wu W.L."/>
            <person name="Hsu J.L."/>
            <person name="Lin Y.F."/>
            <person name="Huang M.D."/>
            <person name="Li C.Y."/>
            <person name="Huang L."/>
            <person name="Wang Z.W."/>
            <person name="Zhao X."/>
            <person name="Zhong W.Y."/>
            <person name="Peng D.H."/>
            <person name="Ahmad S."/>
            <person name="Lan S."/>
            <person name="Zhang J.S."/>
            <person name="Tsai W.C."/>
            <person name="Van de Peer Y."/>
            <person name="Liu Z.J."/>
        </authorList>
    </citation>
    <scope>NUCLEOTIDE SEQUENCE</scope>
    <source>
        <strain evidence="2">SCP</strain>
    </source>
</reference>
<protein>
    <submittedName>
        <fullName evidence="2">Uncharacterized protein</fullName>
    </submittedName>
</protein>
<name>A0AAV9AIM1_ACOGR</name>
<dbReference type="Proteomes" id="UP001179952">
    <property type="component" value="Unassembled WGS sequence"/>
</dbReference>
<evidence type="ECO:0000313" key="2">
    <source>
        <dbReference type="EMBL" id="KAK1263988.1"/>
    </source>
</evidence>
<evidence type="ECO:0000313" key="3">
    <source>
        <dbReference type="Proteomes" id="UP001179952"/>
    </source>
</evidence>
<proteinExistence type="predicted"/>
<accession>A0AAV9AIM1</accession>